<dbReference type="InterPro" id="IPR011330">
    <property type="entry name" value="Glyco_hydro/deAcase_b/a-brl"/>
</dbReference>
<name>A0A940MLC1_9RHOB</name>
<dbReference type="Proteomes" id="UP000675940">
    <property type="component" value="Unassembled WGS sequence"/>
</dbReference>
<sequence length="589" mass="60474">MARGILAGVVWGTVVSAFGLGALSVITGPRAPTEPVVVPVERSERQFNAKPEAVPTDEALSARGQPAALPAVESDVSEDAGESVEEAAASPGPASGDAASEGLAEAHEVDKEPLTRVHLEGEGQSTGLKPPPSGFDTLAIDQPPDAATEAPQMDVPDAVEDVTILPETPQDAPLYAAAVPEITEIAQDTPAQEGTAPPMPKLGETPDGPQGTEGGTERVDDTVNITMVTEEPRATVAPQRPALPDTERGAEVVPKPLPKPEVMAAVTPTPKPAPEDEAATVEARADPTPDLETPPDMAPEPPAEAAPEGQPVPPTPPRLARMAGSLVDRERAGESSRLPSIGAPEEDGEAPLTDAGLLGPDSPLVKYASRFPPPAGVPRMAVILIDDGSAPMGPVELETLPFPVSFAIAPGHPKASEVAEGYRERGFEVLALADMPEGAQASDVEVALSGLMGLVPGAVGVLEGTGTGLQGSRAVASQAAAYLGASGHGLVMEPKGLNTAQKLASKAGVPAVTLFRDFDGAGQDENLIRRTLDQAAFRAKQEGEVVMLGRLKAGTLSALMLWGLQDRGNNIALVPISVVLKEAVEPALE</sequence>
<evidence type="ECO:0000313" key="2">
    <source>
        <dbReference type="EMBL" id="MBP0481875.1"/>
    </source>
</evidence>
<feature type="compositionally biased region" description="Low complexity" evidence="1">
    <location>
        <begin position="86"/>
        <end position="101"/>
    </location>
</feature>
<keyword evidence="3" id="KW-1185">Reference proteome</keyword>
<proteinExistence type="predicted"/>
<accession>A0A940MLC1</accession>
<dbReference type="InterPro" id="IPR006837">
    <property type="entry name" value="Divergent_DAC"/>
</dbReference>
<dbReference type="CDD" id="cd10936">
    <property type="entry name" value="CE4_DAC2"/>
    <property type="match status" value="1"/>
</dbReference>
<protein>
    <submittedName>
        <fullName evidence="2">Divergent polysaccharide deacetylase family protein</fullName>
    </submittedName>
</protein>
<dbReference type="Pfam" id="PF04748">
    <property type="entry name" value="Polysacc_deac_2"/>
    <property type="match status" value="1"/>
</dbReference>
<dbReference type="GO" id="GO:0005975">
    <property type="term" value="P:carbohydrate metabolic process"/>
    <property type="evidence" value="ECO:0007669"/>
    <property type="project" value="InterPro"/>
</dbReference>
<feature type="compositionally biased region" description="Basic and acidic residues" evidence="1">
    <location>
        <begin position="104"/>
        <end position="121"/>
    </location>
</feature>
<evidence type="ECO:0000313" key="3">
    <source>
        <dbReference type="Proteomes" id="UP000675940"/>
    </source>
</evidence>
<evidence type="ECO:0000256" key="1">
    <source>
        <dbReference type="SAM" id="MobiDB-lite"/>
    </source>
</evidence>
<feature type="compositionally biased region" description="Pro residues" evidence="1">
    <location>
        <begin position="296"/>
        <end position="317"/>
    </location>
</feature>
<dbReference type="AlphaFoldDB" id="A0A940MLC1"/>
<feature type="region of interest" description="Disordered" evidence="1">
    <location>
        <begin position="44"/>
        <end position="150"/>
    </location>
</feature>
<feature type="region of interest" description="Disordered" evidence="1">
    <location>
        <begin position="233"/>
        <end position="350"/>
    </location>
</feature>
<organism evidence="2 3">
    <name type="scientific">Sagittula salina</name>
    <dbReference type="NCBI Taxonomy" id="2820268"/>
    <lineage>
        <taxon>Bacteria</taxon>
        <taxon>Pseudomonadati</taxon>
        <taxon>Pseudomonadota</taxon>
        <taxon>Alphaproteobacteria</taxon>
        <taxon>Rhodobacterales</taxon>
        <taxon>Roseobacteraceae</taxon>
        <taxon>Sagittula</taxon>
    </lineage>
</organism>
<feature type="region of interest" description="Disordered" evidence="1">
    <location>
        <begin position="189"/>
        <end position="218"/>
    </location>
</feature>
<comment type="caution">
    <text evidence="2">The sequence shown here is derived from an EMBL/GenBank/DDBJ whole genome shotgun (WGS) entry which is preliminary data.</text>
</comment>
<dbReference type="SUPFAM" id="SSF88713">
    <property type="entry name" value="Glycoside hydrolase/deacetylase"/>
    <property type="match status" value="1"/>
</dbReference>
<dbReference type="Gene3D" id="3.20.20.370">
    <property type="entry name" value="Glycoside hydrolase/deacetylase"/>
    <property type="match status" value="1"/>
</dbReference>
<gene>
    <name evidence="2" type="ORF">J5474_05135</name>
</gene>
<reference evidence="2" key="1">
    <citation type="submission" date="2021-03" db="EMBL/GenBank/DDBJ databases">
        <title>Sagittula salina sp. nov. strain M10.9X isolated from the marine waste.</title>
        <authorList>
            <person name="Satari L."/>
            <person name="Molina-Menor E."/>
            <person name="Vidal-Verdu A."/>
            <person name="Pascual J."/>
            <person name="Pereto J."/>
            <person name="Porcar M."/>
        </authorList>
    </citation>
    <scope>NUCLEOTIDE SEQUENCE</scope>
    <source>
        <strain evidence="2">M10.9X</strain>
    </source>
</reference>
<dbReference type="RefSeq" id="WP_209359730.1">
    <property type="nucleotide sequence ID" value="NZ_JAGISH010000002.1"/>
</dbReference>
<dbReference type="EMBL" id="JAGISH010000002">
    <property type="protein sequence ID" value="MBP0481875.1"/>
    <property type="molecule type" value="Genomic_DNA"/>
</dbReference>
<feature type="compositionally biased region" description="Acidic residues" evidence="1">
    <location>
        <begin position="75"/>
        <end position="85"/>
    </location>
</feature>